<sequence>MSKNAFVLDDHYGDDGAAREGMILRDMAIGRFNELEKKGLVREASSEEVEKGYQPSIDADPSKDAEGEGDGEGEKDAPKPANKAAPKPANKAA</sequence>
<evidence type="ECO:0000256" key="1">
    <source>
        <dbReference type="SAM" id="MobiDB-lite"/>
    </source>
</evidence>
<feature type="region of interest" description="Disordered" evidence="1">
    <location>
        <begin position="40"/>
        <end position="93"/>
    </location>
</feature>
<gene>
    <name evidence="2" type="ORF">PQ455_07390</name>
</gene>
<feature type="compositionally biased region" description="Basic and acidic residues" evidence="1">
    <location>
        <begin position="60"/>
        <end position="78"/>
    </location>
</feature>
<feature type="compositionally biased region" description="Low complexity" evidence="1">
    <location>
        <begin position="79"/>
        <end position="93"/>
    </location>
</feature>
<keyword evidence="3" id="KW-1185">Reference proteome</keyword>
<dbReference type="EMBL" id="CP117411">
    <property type="protein sequence ID" value="WCT75029.1"/>
    <property type="molecule type" value="Genomic_DNA"/>
</dbReference>
<evidence type="ECO:0000313" key="3">
    <source>
        <dbReference type="Proteomes" id="UP001220395"/>
    </source>
</evidence>
<accession>A0ABY7TS27</accession>
<name>A0ABY7TS27_9SPHN</name>
<dbReference type="Proteomes" id="UP001220395">
    <property type="component" value="Chromosome"/>
</dbReference>
<protein>
    <submittedName>
        <fullName evidence="2">Uncharacterized protein</fullName>
    </submittedName>
</protein>
<reference evidence="2 3" key="1">
    <citation type="submission" date="2023-02" db="EMBL/GenBank/DDBJ databases">
        <title>Genome sequence of Sphingomonas naphthae.</title>
        <authorList>
            <person name="Kim S."/>
            <person name="Heo J."/>
            <person name="Kwon S.-W."/>
        </authorList>
    </citation>
    <scope>NUCLEOTIDE SEQUENCE [LARGE SCALE GENOMIC DNA]</scope>
    <source>
        <strain evidence="2 3">KACC 18716</strain>
    </source>
</reference>
<feature type="compositionally biased region" description="Basic and acidic residues" evidence="1">
    <location>
        <begin position="40"/>
        <end position="51"/>
    </location>
</feature>
<proteinExistence type="predicted"/>
<dbReference type="RefSeq" id="WP_273690539.1">
    <property type="nucleotide sequence ID" value="NZ_CP117411.1"/>
</dbReference>
<organism evidence="2 3">
    <name type="scientific">Sphingomonas naphthae</name>
    <dbReference type="NCBI Taxonomy" id="1813468"/>
    <lineage>
        <taxon>Bacteria</taxon>
        <taxon>Pseudomonadati</taxon>
        <taxon>Pseudomonadota</taxon>
        <taxon>Alphaproteobacteria</taxon>
        <taxon>Sphingomonadales</taxon>
        <taxon>Sphingomonadaceae</taxon>
        <taxon>Sphingomonas</taxon>
    </lineage>
</organism>
<evidence type="ECO:0000313" key="2">
    <source>
        <dbReference type="EMBL" id="WCT75029.1"/>
    </source>
</evidence>